<reference evidence="5 6" key="1">
    <citation type="submission" date="2019-11" db="EMBL/GenBank/DDBJ databases">
        <title>Identification of a novel strain.</title>
        <authorList>
            <person name="Xu Q."/>
            <person name="Wang G."/>
        </authorList>
    </citation>
    <scope>NUCLEOTIDE SEQUENCE [LARGE SCALE GENOMIC DNA]</scope>
    <source>
        <strain evidence="6">xq</strain>
    </source>
</reference>
<dbReference type="EMBL" id="WMBQ01000001">
    <property type="protein sequence ID" value="MTD93544.1"/>
    <property type="molecule type" value="Genomic_DNA"/>
</dbReference>
<comment type="function">
    <text evidence="4">Exhibits S-adenosyl-L-methionine-dependent methyltransferase activity.</text>
</comment>
<dbReference type="PANTHER" id="PTHR43619:SF2">
    <property type="entry name" value="S-ADENOSYL-L-METHIONINE-DEPENDENT METHYLTRANSFERASES SUPERFAMILY PROTEIN"/>
    <property type="match status" value="1"/>
</dbReference>
<evidence type="ECO:0000256" key="4">
    <source>
        <dbReference type="RuleBase" id="RU362030"/>
    </source>
</evidence>
<sequence length="290" mass="31738">MSQLTAIQSAETLAALRALAVGERELATPCIDRFARQFLSLKSRLLLALTPQRILSKLIERAAPGSYCFAIARTRHFDDALLAALRDGVEQVVILGAGYDSRAFRFKDELRGVRVFELDHPGTQARKIELLATSNTALPSNVTLIGIDFAKQSFRQLLPQHGFRRDGKTLFLWEGVSYYLPVQAVNDVLGFVAGCGKGSSIVFDYALQSFVDGDTSTYGGDAVARWLQKIGEPFLFGLVPGNASRFLAQRGLRTTSHVGPADLERLYLTTQNNSPLGRTLGHVRIIAGQA</sequence>
<dbReference type="InterPro" id="IPR029063">
    <property type="entry name" value="SAM-dependent_MTases_sf"/>
</dbReference>
<dbReference type="EC" id="2.1.1.-" evidence="4"/>
<evidence type="ECO:0000256" key="3">
    <source>
        <dbReference type="ARBA" id="ARBA00022679"/>
    </source>
</evidence>
<comment type="caution">
    <text evidence="5">The sequence shown here is derived from an EMBL/GenBank/DDBJ whole genome shotgun (WGS) entry which is preliminary data.</text>
</comment>
<proteinExistence type="inferred from homology"/>
<evidence type="ECO:0000313" key="6">
    <source>
        <dbReference type="Proteomes" id="UP000440694"/>
    </source>
</evidence>
<evidence type="ECO:0000256" key="1">
    <source>
        <dbReference type="ARBA" id="ARBA00008138"/>
    </source>
</evidence>
<keyword evidence="4" id="KW-0949">S-adenosyl-L-methionine</keyword>
<accession>A0A6I3KF72</accession>
<organism evidence="5 6">
    <name type="scientific">Hyphomicrobium album</name>
    <dbReference type="NCBI Taxonomy" id="2665159"/>
    <lineage>
        <taxon>Bacteria</taxon>
        <taxon>Pseudomonadati</taxon>
        <taxon>Pseudomonadota</taxon>
        <taxon>Alphaproteobacteria</taxon>
        <taxon>Hyphomicrobiales</taxon>
        <taxon>Hyphomicrobiaceae</taxon>
        <taxon>Hyphomicrobium</taxon>
    </lineage>
</organism>
<dbReference type="GO" id="GO:0032259">
    <property type="term" value="P:methylation"/>
    <property type="evidence" value="ECO:0007669"/>
    <property type="project" value="UniProtKB-KW"/>
</dbReference>
<keyword evidence="3 5" id="KW-0808">Transferase</keyword>
<comment type="similarity">
    <text evidence="1 4">Belongs to the UPF0677 family.</text>
</comment>
<dbReference type="Gene3D" id="3.40.50.150">
    <property type="entry name" value="Vaccinia Virus protein VP39"/>
    <property type="match status" value="1"/>
</dbReference>
<dbReference type="InterPro" id="IPR011610">
    <property type="entry name" value="SAM_mthyl_Trfase_ML2640-like"/>
</dbReference>
<dbReference type="AlphaFoldDB" id="A0A6I3KF72"/>
<gene>
    <name evidence="5" type="ORF">GIW81_04250</name>
</gene>
<dbReference type="Pfam" id="PF04072">
    <property type="entry name" value="LCM"/>
    <property type="match status" value="1"/>
</dbReference>
<evidence type="ECO:0000256" key="2">
    <source>
        <dbReference type="ARBA" id="ARBA00022603"/>
    </source>
</evidence>
<dbReference type="RefSeq" id="WP_154738076.1">
    <property type="nucleotide sequence ID" value="NZ_WMBQ01000001.1"/>
</dbReference>
<keyword evidence="6" id="KW-1185">Reference proteome</keyword>
<dbReference type="GO" id="GO:0008168">
    <property type="term" value="F:methyltransferase activity"/>
    <property type="evidence" value="ECO:0007669"/>
    <property type="project" value="UniProtKB-UniRule"/>
</dbReference>
<keyword evidence="2 4" id="KW-0489">Methyltransferase</keyword>
<dbReference type="PANTHER" id="PTHR43619">
    <property type="entry name" value="S-ADENOSYL-L-METHIONINE-DEPENDENT METHYLTRANSFERASE YKTD-RELATED"/>
    <property type="match status" value="1"/>
</dbReference>
<dbReference type="InterPro" id="IPR007213">
    <property type="entry name" value="Ppm1/Ppm2/Tcmp"/>
</dbReference>
<name>A0A6I3KF72_9HYPH</name>
<dbReference type="NCBIfam" id="TIGR00027">
    <property type="entry name" value="mthyl_TIGR00027"/>
    <property type="match status" value="1"/>
</dbReference>
<dbReference type="SUPFAM" id="SSF53335">
    <property type="entry name" value="S-adenosyl-L-methionine-dependent methyltransferases"/>
    <property type="match status" value="1"/>
</dbReference>
<dbReference type="Proteomes" id="UP000440694">
    <property type="component" value="Unassembled WGS sequence"/>
</dbReference>
<protein>
    <recommendedName>
        <fullName evidence="4">S-adenosyl-L-methionine-dependent methyltransferase</fullName>
        <ecNumber evidence="4">2.1.1.-</ecNumber>
    </recommendedName>
</protein>
<evidence type="ECO:0000313" key="5">
    <source>
        <dbReference type="EMBL" id="MTD93544.1"/>
    </source>
</evidence>